<feature type="region of interest" description="Disordered" evidence="4">
    <location>
        <begin position="198"/>
        <end position="252"/>
    </location>
</feature>
<feature type="compositionally biased region" description="Basic and acidic residues" evidence="4">
    <location>
        <begin position="239"/>
        <end position="252"/>
    </location>
</feature>
<feature type="transmembrane region" description="Helical" evidence="5">
    <location>
        <begin position="98"/>
        <end position="131"/>
    </location>
</feature>
<dbReference type="Proteomes" id="UP001595632">
    <property type="component" value="Unassembled WGS sequence"/>
</dbReference>
<feature type="transmembrane region" description="Helical" evidence="5">
    <location>
        <begin position="65"/>
        <end position="86"/>
    </location>
</feature>
<evidence type="ECO:0000256" key="2">
    <source>
        <dbReference type="ARBA" id="ARBA00029447"/>
    </source>
</evidence>
<accession>A0ABV7H077</accession>
<proteinExistence type="inferred from homology"/>
<evidence type="ECO:0000313" key="9">
    <source>
        <dbReference type="Proteomes" id="UP001595632"/>
    </source>
</evidence>
<dbReference type="Pfam" id="PF00015">
    <property type="entry name" value="MCPsignal"/>
    <property type="match status" value="1"/>
</dbReference>
<feature type="compositionally biased region" description="Low complexity" evidence="4">
    <location>
        <begin position="220"/>
        <end position="238"/>
    </location>
</feature>
<evidence type="ECO:0000313" key="8">
    <source>
        <dbReference type="EMBL" id="MFC3145640.1"/>
    </source>
</evidence>
<keyword evidence="3" id="KW-0807">Transducer</keyword>
<sequence length="577" mass="60591">MENGNSELEKSRDTATRRLMMCAWAGVPVVALVVLLTGSQSWVAVGISAAFAGLGQVGMRTGGRLGRIAVGQGMVGQAIGLTAAFAGHPWQLDAHMSFFAVLAAMVALVGVRAILFAAGTIVLHHVSLSILLPSLVYPSSDILANIERSLFHGAIVLVETAALVIAVRVRLKMDAESQARNAALAEAKQTTDEALEKARAAQSEAEADRVEAEAARSRAEAATATVQAQQAEADAAQQRMREAEEREAESRRKMTEQLGEVLDKLKIALRGLSNGDLNTRIGTAFAEEYEPLRADFNEALTQLSEALRDVADYTDRIRNDASQINSSSEELSIRTERQAATLQETAAALTALTASVDEAASMAEDASSYAGEAQDKASAGGEIVERTVAAMGLIESSSGKIARITNVIDDIAFQTNLLALNAGVEAARAGDAGRGFAVVASEVRALAQRSSEAAREISQLISSSGEQVQEGVQLVGRTGEALEGIVTAVRETAERIGRIATETRAQSGSLSEITSAANELDKVTKQNAAMFEETTAAVGSMNAGAEGLAGAVAAFRFGDDDSAEDEQQAWDAARRSA</sequence>
<reference evidence="9" key="1">
    <citation type="journal article" date="2019" name="Int. J. Syst. Evol. Microbiol.">
        <title>The Global Catalogue of Microorganisms (GCM) 10K type strain sequencing project: providing services to taxonomists for standard genome sequencing and annotation.</title>
        <authorList>
            <consortium name="The Broad Institute Genomics Platform"/>
            <consortium name="The Broad Institute Genome Sequencing Center for Infectious Disease"/>
            <person name="Wu L."/>
            <person name="Ma J."/>
        </authorList>
    </citation>
    <scope>NUCLEOTIDE SEQUENCE [LARGE SCALE GENOMIC DNA]</scope>
    <source>
        <strain evidence="9">KCTC 52366</strain>
    </source>
</reference>
<dbReference type="RefSeq" id="WP_275632592.1">
    <property type="nucleotide sequence ID" value="NZ_JARGYD010000003.1"/>
</dbReference>
<comment type="similarity">
    <text evidence="2">Belongs to the methyl-accepting chemotaxis (MCP) protein family.</text>
</comment>
<evidence type="ECO:0000259" key="7">
    <source>
        <dbReference type="PROSITE" id="PS50885"/>
    </source>
</evidence>
<evidence type="ECO:0000259" key="6">
    <source>
        <dbReference type="PROSITE" id="PS50111"/>
    </source>
</evidence>
<dbReference type="PROSITE" id="PS50111">
    <property type="entry name" value="CHEMOTAXIS_TRANSDUC_2"/>
    <property type="match status" value="1"/>
</dbReference>
<dbReference type="PANTHER" id="PTHR43531">
    <property type="entry name" value="PROTEIN ICFG"/>
    <property type="match status" value="1"/>
</dbReference>
<dbReference type="SUPFAM" id="SSF58104">
    <property type="entry name" value="Methyl-accepting chemotaxis protein (MCP) signaling domain"/>
    <property type="match status" value="1"/>
</dbReference>
<keyword evidence="1" id="KW-0145">Chemotaxis</keyword>
<feature type="compositionally biased region" description="Basic and acidic residues" evidence="4">
    <location>
        <begin position="206"/>
        <end position="219"/>
    </location>
</feature>
<dbReference type="PROSITE" id="PS50885">
    <property type="entry name" value="HAMP"/>
    <property type="match status" value="1"/>
</dbReference>
<dbReference type="CDD" id="cd11386">
    <property type="entry name" value="MCP_signal"/>
    <property type="match status" value="1"/>
</dbReference>
<feature type="transmembrane region" description="Helical" evidence="5">
    <location>
        <begin position="21"/>
        <end position="45"/>
    </location>
</feature>
<dbReference type="InterPro" id="IPR004089">
    <property type="entry name" value="MCPsignal_dom"/>
</dbReference>
<protein>
    <submittedName>
        <fullName evidence="8">Methyl-accepting chemotaxis protein</fullName>
    </submittedName>
</protein>
<feature type="domain" description="Methyl-accepting transducer" evidence="6">
    <location>
        <begin position="313"/>
        <end position="542"/>
    </location>
</feature>
<keyword evidence="5" id="KW-0472">Membrane</keyword>
<evidence type="ECO:0000256" key="1">
    <source>
        <dbReference type="ARBA" id="ARBA00022500"/>
    </source>
</evidence>
<keyword evidence="9" id="KW-1185">Reference proteome</keyword>
<evidence type="ECO:0000256" key="3">
    <source>
        <dbReference type="PROSITE-ProRule" id="PRU00284"/>
    </source>
</evidence>
<gene>
    <name evidence="8" type="ORF">ACFOGP_23160</name>
</gene>
<dbReference type="PANTHER" id="PTHR43531:SF11">
    <property type="entry name" value="METHYL-ACCEPTING CHEMOTAXIS PROTEIN 3"/>
    <property type="match status" value="1"/>
</dbReference>
<dbReference type="Gene3D" id="1.10.287.950">
    <property type="entry name" value="Methyl-accepting chemotaxis protein"/>
    <property type="match status" value="1"/>
</dbReference>
<dbReference type="EMBL" id="JBHRTB010000010">
    <property type="protein sequence ID" value="MFC3145640.1"/>
    <property type="molecule type" value="Genomic_DNA"/>
</dbReference>
<dbReference type="SMART" id="SM00283">
    <property type="entry name" value="MA"/>
    <property type="match status" value="1"/>
</dbReference>
<keyword evidence="5" id="KW-1133">Transmembrane helix</keyword>
<evidence type="ECO:0000256" key="4">
    <source>
        <dbReference type="SAM" id="MobiDB-lite"/>
    </source>
</evidence>
<comment type="caution">
    <text evidence="8">The sequence shown here is derived from an EMBL/GenBank/DDBJ whole genome shotgun (WGS) entry which is preliminary data.</text>
</comment>
<evidence type="ECO:0000256" key="5">
    <source>
        <dbReference type="SAM" id="Phobius"/>
    </source>
</evidence>
<name>A0ABV7H077_9RHOB</name>
<keyword evidence="5" id="KW-0812">Transmembrane</keyword>
<feature type="domain" description="HAMP" evidence="7">
    <location>
        <begin position="256"/>
        <end position="308"/>
    </location>
</feature>
<organism evidence="8 9">
    <name type="scientific">Psychromarinibacter halotolerans</name>
    <dbReference type="NCBI Taxonomy" id="1775175"/>
    <lineage>
        <taxon>Bacteria</taxon>
        <taxon>Pseudomonadati</taxon>
        <taxon>Pseudomonadota</taxon>
        <taxon>Alphaproteobacteria</taxon>
        <taxon>Rhodobacterales</taxon>
        <taxon>Paracoccaceae</taxon>
        <taxon>Psychromarinibacter</taxon>
    </lineage>
</organism>
<dbReference type="InterPro" id="IPR003660">
    <property type="entry name" value="HAMP_dom"/>
</dbReference>
<dbReference type="InterPro" id="IPR051310">
    <property type="entry name" value="MCP_chemotaxis"/>
</dbReference>